<comment type="caution">
    <text evidence="5">The sequence shown here is derived from an EMBL/GenBank/DDBJ whole genome shotgun (WGS) entry which is preliminary data.</text>
</comment>
<dbReference type="RefSeq" id="WP_240567589.1">
    <property type="nucleotide sequence ID" value="NZ_JAKVPY010000006.1"/>
</dbReference>
<evidence type="ECO:0000256" key="3">
    <source>
        <dbReference type="RuleBase" id="RU003476"/>
    </source>
</evidence>
<evidence type="ECO:0000313" key="6">
    <source>
        <dbReference type="Proteomes" id="UP001202117"/>
    </source>
</evidence>
<dbReference type="CDD" id="cd04673">
    <property type="entry name" value="NUDIX_ADPRase"/>
    <property type="match status" value="1"/>
</dbReference>
<keyword evidence="2 3" id="KW-0378">Hydrolase</keyword>
<dbReference type="PANTHER" id="PTHR43736:SF1">
    <property type="entry name" value="DIHYDRONEOPTERIN TRIPHOSPHATE DIPHOSPHATASE"/>
    <property type="match status" value="1"/>
</dbReference>
<dbReference type="InterPro" id="IPR015797">
    <property type="entry name" value="NUDIX_hydrolase-like_dom_sf"/>
</dbReference>
<proteinExistence type="inferred from homology"/>
<dbReference type="Gene3D" id="3.90.79.10">
    <property type="entry name" value="Nucleoside Triphosphate Pyrophosphohydrolase"/>
    <property type="match status" value="1"/>
</dbReference>
<gene>
    <name evidence="5" type="ORF">MKP05_06645</name>
</gene>
<accession>A0ABS9RSJ5</accession>
<dbReference type="PANTHER" id="PTHR43736">
    <property type="entry name" value="ADP-RIBOSE PYROPHOSPHATASE"/>
    <property type="match status" value="1"/>
</dbReference>
<dbReference type="PROSITE" id="PS51462">
    <property type="entry name" value="NUDIX"/>
    <property type="match status" value="1"/>
</dbReference>
<comment type="cofactor">
    <cofactor evidence="1">
        <name>Mg(2+)</name>
        <dbReference type="ChEBI" id="CHEBI:18420"/>
    </cofactor>
</comment>
<dbReference type="EMBL" id="JAKVPY010000006">
    <property type="protein sequence ID" value="MCH4562804.1"/>
    <property type="molecule type" value="Genomic_DNA"/>
</dbReference>
<dbReference type="InterPro" id="IPR020476">
    <property type="entry name" value="Nudix_hydrolase"/>
</dbReference>
<name>A0ABS9RSJ5_9GAMM</name>
<dbReference type="PRINTS" id="PR00502">
    <property type="entry name" value="NUDIXFAMILY"/>
</dbReference>
<evidence type="ECO:0000259" key="4">
    <source>
        <dbReference type="PROSITE" id="PS51462"/>
    </source>
</evidence>
<keyword evidence="6" id="KW-1185">Reference proteome</keyword>
<protein>
    <submittedName>
        <fullName evidence="5">NUDIX hydrolase</fullName>
    </submittedName>
</protein>
<dbReference type="GO" id="GO:0016787">
    <property type="term" value="F:hydrolase activity"/>
    <property type="evidence" value="ECO:0007669"/>
    <property type="project" value="UniProtKB-KW"/>
</dbReference>
<dbReference type="InterPro" id="IPR020084">
    <property type="entry name" value="NUDIX_hydrolase_CS"/>
</dbReference>
<dbReference type="PROSITE" id="PS00893">
    <property type="entry name" value="NUDIX_BOX"/>
    <property type="match status" value="1"/>
</dbReference>
<dbReference type="Pfam" id="PF00293">
    <property type="entry name" value="NUDIX"/>
    <property type="match status" value="1"/>
</dbReference>
<dbReference type="InterPro" id="IPR000086">
    <property type="entry name" value="NUDIX_hydrolase_dom"/>
</dbReference>
<organism evidence="5 6">
    <name type="scientific">Halomonas flagellata</name>
    <dbReference type="NCBI Taxonomy" id="2920385"/>
    <lineage>
        <taxon>Bacteria</taxon>
        <taxon>Pseudomonadati</taxon>
        <taxon>Pseudomonadota</taxon>
        <taxon>Gammaproteobacteria</taxon>
        <taxon>Oceanospirillales</taxon>
        <taxon>Halomonadaceae</taxon>
        <taxon>Halomonas</taxon>
    </lineage>
</organism>
<dbReference type="SUPFAM" id="SSF55811">
    <property type="entry name" value="Nudix"/>
    <property type="match status" value="1"/>
</dbReference>
<feature type="domain" description="Nudix hydrolase" evidence="4">
    <location>
        <begin position="10"/>
        <end position="143"/>
    </location>
</feature>
<sequence length="154" mass="16837">MNRDPSAPFRPVAAVSAALVREGRLLMVRRRNPPNAGRLALPGGKVEAGECLQEAVVRELREETGVHATPREVLTAIDVLDHDREGRLRAHYVVVVIRMAWRGGNEAAADDASELYWMDRAALEAAGDEVCRTAAEVARRVLAGAREESPLRHG</sequence>
<evidence type="ECO:0000313" key="5">
    <source>
        <dbReference type="EMBL" id="MCH4562804.1"/>
    </source>
</evidence>
<reference evidence="5 6" key="1">
    <citation type="submission" date="2022-02" db="EMBL/GenBank/DDBJ databases">
        <title>Halomonas fukangensis sp. nov., a halophilic bacterium isolated from a bulk soil of Kalidium foliatum at Fukang.</title>
        <authorList>
            <person name="Huang Y."/>
        </authorList>
    </citation>
    <scope>NUCLEOTIDE SEQUENCE [LARGE SCALE GENOMIC DNA]</scope>
    <source>
        <strain evidence="5 6">EGI 63088</strain>
    </source>
</reference>
<comment type="similarity">
    <text evidence="3">Belongs to the Nudix hydrolase family.</text>
</comment>
<evidence type="ECO:0000256" key="2">
    <source>
        <dbReference type="ARBA" id="ARBA00022801"/>
    </source>
</evidence>
<evidence type="ECO:0000256" key="1">
    <source>
        <dbReference type="ARBA" id="ARBA00001946"/>
    </source>
</evidence>
<dbReference type="Proteomes" id="UP001202117">
    <property type="component" value="Unassembled WGS sequence"/>
</dbReference>